<dbReference type="OrthoDB" id="9788916at2"/>
<reference evidence="2 3" key="1">
    <citation type="submission" date="2019-03" db="EMBL/GenBank/DDBJ databases">
        <title>Genomic Encyclopedia of Archaeal and Bacterial Type Strains, Phase II (KMG-II): from individual species to whole genera.</title>
        <authorList>
            <person name="Goeker M."/>
        </authorList>
    </citation>
    <scope>NUCLEOTIDE SEQUENCE [LARGE SCALE GENOMIC DNA]</scope>
    <source>
        <strain evidence="2 3">DSM 28323</strain>
    </source>
</reference>
<feature type="domain" description="N-acetyltransferase" evidence="1">
    <location>
        <begin position="24"/>
        <end position="179"/>
    </location>
</feature>
<protein>
    <submittedName>
        <fullName evidence="2">RimJ/RimL family protein N-acetyltransferase</fullName>
    </submittedName>
</protein>
<evidence type="ECO:0000313" key="3">
    <source>
        <dbReference type="Proteomes" id="UP000295741"/>
    </source>
</evidence>
<keyword evidence="2" id="KW-0808">Transferase</keyword>
<dbReference type="InterPro" id="IPR051531">
    <property type="entry name" value="N-acetyltransferase"/>
</dbReference>
<dbReference type="AlphaFoldDB" id="A0A4R6J198"/>
<dbReference type="Pfam" id="PF13302">
    <property type="entry name" value="Acetyltransf_3"/>
    <property type="match status" value="1"/>
</dbReference>
<dbReference type="InterPro" id="IPR000182">
    <property type="entry name" value="GNAT_dom"/>
</dbReference>
<evidence type="ECO:0000259" key="1">
    <source>
        <dbReference type="PROSITE" id="PS51186"/>
    </source>
</evidence>
<evidence type="ECO:0000313" key="2">
    <source>
        <dbReference type="EMBL" id="TDO28953.1"/>
    </source>
</evidence>
<comment type="caution">
    <text evidence="2">The sequence shown here is derived from an EMBL/GenBank/DDBJ whole genome shotgun (WGS) entry which is preliminary data.</text>
</comment>
<dbReference type="PANTHER" id="PTHR43792">
    <property type="entry name" value="GNAT FAMILY, PUTATIVE (AFU_ORTHOLOGUE AFUA_3G00765)-RELATED-RELATED"/>
    <property type="match status" value="1"/>
</dbReference>
<name>A0A4R6J198_9BACT</name>
<keyword evidence="3" id="KW-1185">Reference proteome</keyword>
<dbReference type="PANTHER" id="PTHR43792:SF1">
    <property type="entry name" value="N-ACETYLTRANSFERASE DOMAIN-CONTAINING PROTEIN"/>
    <property type="match status" value="1"/>
</dbReference>
<sequence length="183" mass="21336">MPSCLHRMAFFMTMNEYLFSSDRLLFRQFTIDDAALIHEMNSHSLVLKYVHELPSTPESALTRLQNSILPHYQQYGYGRWAVYLKESNSFIGWCGLKYRAERKETDLGYRFMPSYWGKGFATEAAITCLQYGLHKLQLNRITATAHIENIASLRILEKCGMQYLHNDKVDNCPVKCFEIFRSA</sequence>
<dbReference type="SUPFAM" id="SSF55729">
    <property type="entry name" value="Acyl-CoA N-acyltransferases (Nat)"/>
    <property type="match status" value="1"/>
</dbReference>
<proteinExistence type="predicted"/>
<dbReference type="GO" id="GO:0016747">
    <property type="term" value="F:acyltransferase activity, transferring groups other than amino-acyl groups"/>
    <property type="evidence" value="ECO:0007669"/>
    <property type="project" value="InterPro"/>
</dbReference>
<dbReference type="EMBL" id="SNWP01000010">
    <property type="protein sequence ID" value="TDO28953.1"/>
    <property type="molecule type" value="Genomic_DNA"/>
</dbReference>
<dbReference type="PROSITE" id="PS51186">
    <property type="entry name" value="GNAT"/>
    <property type="match status" value="1"/>
</dbReference>
<dbReference type="Proteomes" id="UP000295741">
    <property type="component" value="Unassembled WGS sequence"/>
</dbReference>
<accession>A0A4R6J198</accession>
<organism evidence="2 3">
    <name type="scientific">Sediminibacterium goheungense</name>
    <dbReference type="NCBI Taxonomy" id="1086393"/>
    <lineage>
        <taxon>Bacteria</taxon>
        <taxon>Pseudomonadati</taxon>
        <taxon>Bacteroidota</taxon>
        <taxon>Chitinophagia</taxon>
        <taxon>Chitinophagales</taxon>
        <taxon>Chitinophagaceae</taxon>
        <taxon>Sediminibacterium</taxon>
    </lineage>
</organism>
<dbReference type="InterPro" id="IPR016181">
    <property type="entry name" value="Acyl_CoA_acyltransferase"/>
</dbReference>
<gene>
    <name evidence="2" type="ORF">BC659_1035</name>
</gene>
<dbReference type="Gene3D" id="3.40.630.30">
    <property type="match status" value="1"/>
</dbReference>